<reference evidence="1" key="2">
    <citation type="journal article" date="2015" name="Data Brief">
        <title>Shoot transcriptome of the giant reed, Arundo donax.</title>
        <authorList>
            <person name="Barrero R.A."/>
            <person name="Guerrero F.D."/>
            <person name="Moolhuijzen P."/>
            <person name="Goolsby J.A."/>
            <person name="Tidwell J."/>
            <person name="Bellgard S.E."/>
            <person name="Bellgard M.I."/>
        </authorList>
    </citation>
    <scope>NUCLEOTIDE SEQUENCE</scope>
    <source>
        <tissue evidence="1">Shoot tissue taken approximately 20 cm above the soil surface</tissue>
    </source>
</reference>
<dbReference type="EMBL" id="GBRH01171253">
    <property type="protein sequence ID" value="JAE26643.1"/>
    <property type="molecule type" value="Transcribed_RNA"/>
</dbReference>
<name>A0A0A9H1B1_ARUDO</name>
<organism evidence="1">
    <name type="scientific">Arundo donax</name>
    <name type="common">Giant reed</name>
    <name type="synonym">Donax arundinaceus</name>
    <dbReference type="NCBI Taxonomy" id="35708"/>
    <lineage>
        <taxon>Eukaryota</taxon>
        <taxon>Viridiplantae</taxon>
        <taxon>Streptophyta</taxon>
        <taxon>Embryophyta</taxon>
        <taxon>Tracheophyta</taxon>
        <taxon>Spermatophyta</taxon>
        <taxon>Magnoliopsida</taxon>
        <taxon>Liliopsida</taxon>
        <taxon>Poales</taxon>
        <taxon>Poaceae</taxon>
        <taxon>PACMAD clade</taxon>
        <taxon>Arundinoideae</taxon>
        <taxon>Arundineae</taxon>
        <taxon>Arundo</taxon>
    </lineage>
</organism>
<accession>A0A0A9H1B1</accession>
<evidence type="ECO:0000313" key="1">
    <source>
        <dbReference type="EMBL" id="JAE26643.1"/>
    </source>
</evidence>
<sequence>MEAQKLIMIFLQNHMLASELLKLSF</sequence>
<dbReference type="AlphaFoldDB" id="A0A0A9H1B1"/>
<proteinExistence type="predicted"/>
<protein>
    <submittedName>
        <fullName evidence="1">Uncharacterized protein</fullName>
    </submittedName>
</protein>
<reference evidence="1" key="1">
    <citation type="submission" date="2014-09" db="EMBL/GenBank/DDBJ databases">
        <authorList>
            <person name="Magalhaes I.L.F."/>
            <person name="Oliveira U."/>
            <person name="Santos F.R."/>
            <person name="Vidigal T.H.D.A."/>
            <person name="Brescovit A.D."/>
            <person name="Santos A.J."/>
        </authorList>
    </citation>
    <scope>NUCLEOTIDE SEQUENCE</scope>
    <source>
        <tissue evidence="1">Shoot tissue taken approximately 20 cm above the soil surface</tissue>
    </source>
</reference>